<dbReference type="EMBL" id="QKZK01000030">
    <property type="protein sequence ID" value="PZX12767.1"/>
    <property type="molecule type" value="Genomic_DNA"/>
</dbReference>
<dbReference type="InterPro" id="IPR043425">
    <property type="entry name" value="NusG-like"/>
</dbReference>
<dbReference type="PANTHER" id="PTHR30265:SF4">
    <property type="entry name" value="KOW MOTIF FAMILY PROTEIN, EXPRESSED"/>
    <property type="match status" value="1"/>
</dbReference>
<accession>A0A2W7N338</accession>
<dbReference type="GO" id="GO:0006354">
    <property type="term" value="P:DNA-templated transcription elongation"/>
    <property type="evidence" value="ECO:0007669"/>
    <property type="project" value="InterPro"/>
</dbReference>
<evidence type="ECO:0000256" key="1">
    <source>
        <dbReference type="ARBA" id="ARBA00022814"/>
    </source>
</evidence>
<dbReference type="RefSeq" id="WP_111446674.1">
    <property type="nucleotide sequence ID" value="NZ_QKZK01000030.1"/>
</dbReference>
<dbReference type="NCBIfam" id="NF033644">
    <property type="entry name" value="antiterm_UpxY"/>
    <property type="match status" value="1"/>
</dbReference>
<dbReference type="InterPro" id="IPR006645">
    <property type="entry name" value="NGN-like_dom"/>
</dbReference>
<dbReference type="CDD" id="cd09895">
    <property type="entry name" value="NGN_SP_UpxY"/>
    <property type="match status" value="1"/>
</dbReference>
<keyword evidence="3" id="KW-0804">Transcription</keyword>
<sequence length="173" mass="19667">MKNEGEKEASQNWYALYTRSRAEKKVHDQFEQRGIHAYLPLRKELRQWSDRKKWVEVPAINSYIFVQLPPDGLKKAYDITGVVAFVNDKGKPAVIPAQQIAAMRATIENNLAFTIEQATLRKGERVHITSGPLTGYEGEITEIRGKSLFCIEISPIGFTLVIDTENATFEKIK</sequence>
<name>A0A2W7N338_9BACT</name>
<dbReference type="Pfam" id="PF02357">
    <property type="entry name" value="NusG"/>
    <property type="match status" value="1"/>
</dbReference>
<organism evidence="5 6">
    <name type="scientific">Breznakibacter xylanolyticus</name>
    <dbReference type="NCBI Taxonomy" id="990"/>
    <lineage>
        <taxon>Bacteria</taxon>
        <taxon>Pseudomonadati</taxon>
        <taxon>Bacteroidota</taxon>
        <taxon>Bacteroidia</taxon>
        <taxon>Marinilabiliales</taxon>
        <taxon>Marinilabiliaceae</taxon>
        <taxon>Breznakibacter</taxon>
    </lineage>
</organism>
<keyword evidence="1" id="KW-0889">Transcription antitermination</keyword>
<dbReference type="GO" id="GO:0031564">
    <property type="term" value="P:transcription antitermination"/>
    <property type="evidence" value="ECO:0007669"/>
    <property type="project" value="UniProtKB-KW"/>
</dbReference>
<keyword evidence="2" id="KW-0805">Transcription regulation</keyword>
<dbReference type="Gene3D" id="3.30.70.940">
    <property type="entry name" value="NusG, N-terminal domain"/>
    <property type="match status" value="1"/>
</dbReference>
<evidence type="ECO:0000259" key="4">
    <source>
        <dbReference type="SMART" id="SM00739"/>
    </source>
</evidence>
<evidence type="ECO:0000256" key="2">
    <source>
        <dbReference type="ARBA" id="ARBA00023015"/>
    </source>
</evidence>
<feature type="domain" description="KOW" evidence="4">
    <location>
        <begin position="119"/>
        <end position="146"/>
    </location>
</feature>
<dbReference type="OrthoDB" id="9796143at2"/>
<dbReference type="SUPFAM" id="SSF82679">
    <property type="entry name" value="N-utilization substance G protein NusG, N-terminal domain"/>
    <property type="match status" value="1"/>
</dbReference>
<evidence type="ECO:0000313" key="6">
    <source>
        <dbReference type="Proteomes" id="UP000249239"/>
    </source>
</evidence>
<dbReference type="InterPro" id="IPR036735">
    <property type="entry name" value="NGN_dom_sf"/>
</dbReference>
<protein>
    <submittedName>
        <fullName evidence="5">Transcription antitermination factor NusG</fullName>
    </submittedName>
</protein>
<dbReference type="SUPFAM" id="SSF50104">
    <property type="entry name" value="Translation proteins SH3-like domain"/>
    <property type="match status" value="1"/>
</dbReference>
<dbReference type="PANTHER" id="PTHR30265">
    <property type="entry name" value="RHO-INTERACTING TRANSCRIPTION TERMINATION FACTOR NUSG"/>
    <property type="match status" value="1"/>
</dbReference>
<reference evidence="5 6" key="1">
    <citation type="submission" date="2018-06" db="EMBL/GenBank/DDBJ databases">
        <title>Genomic Encyclopedia of Archaeal and Bacterial Type Strains, Phase II (KMG-II): from individual species to whole genera.</title>
        <authorList>
            <person name="Goeker M."/>
        </authorList>
    </citation>
    <scope>NUCLEOTIDE SEQUENCE [LARGE SCALE GENOMIC DNA]</scope>
    <source>
        <strain evidence="5 6">DSM 6779</strain>
    </source>
</reference>
<keyword evidence="6" id="KW-1185">Reference proteome</keyword>
<dbReference type="SMART" id="SM00739">
    <property type="entry name" value="KOW"/>
    <property type="match status" value="1"/>
</dbReference>
<dbReference type="InterPro" id="IPR005824">
    <property type="entry name" value="KOW"/>
</dbReference>
<evidence type="ECO:0000256" key="3">
    <source>
        <dbReference type="ARBA" id="ARBA00023163"/>
    </source>
</evidence>
<gene>
    <name evidence="5" type="ORF">LX69_02858</name>
</gene>
<dbReference type="AlphaFoldDB" id="A0A2W7N338"/>
<dbReference type="InterPro" id="IPR008991">
    <property type="entry name" value="Translation_prot_SH3-like_sf"/>
</dbReference>
<dbReference type="Proteomes" id="UP000249239">
    <property type="component" value="Unassembled WGS sequence"/>
</dbReference>
<evidence type="ECO:0000313" key="5">
    <source>
        <dbReference type="EMBL" id="PZX12767.1"/>
    </source>
</evidence>
<proteinExistence type="predicted"/>
<comment type="caution">
    <text evidence="5">The sequence shown here is derived from an EMBL/GenBank/DDBJ whole genome shotgun (WGS) entry which is preliminary data.</text>
</comment>